<reference evidence="3 4" key="1">
    <citation type="submission" date="2020-07" db="EMBL/GenBank/DDBJ databases">
        <title>Thermogemmata thermophila gen. nov., sp. nov., a novel moderate thermophilic planctomycete from a Kamchatka hot spring.</title>
        <authorList>
            <person name="Elcheninov A.G."/>
            <person name="Podosokorskaya O.A."/>
            <person name="Kovaleva O.L."/>
            <person name="Novikov A."/>
            <person name="Bonch-Osmolovskaya E.A."/>
            <person name="Toshchakov S.V."/>
            <person name="Kublanov I.V."/>
        </authorList>
    </citation>
    <scope>NUCLEOTIDE SEQUENCE [LARGE SCALE GENOMIC DNA]</scope>
    <source>
        <strain evidence="3 4">2918</strain>
    </source>
</reference>
<feature type="region of interest" description="Disordered" evidence="2">
    <location>
        <begin position="236"/>
        <end position="258"/>
    </location>
</feature>
<keyword evidence="4" id="KW-1185">Reference proteome</keyword>
<proteinExistence type="predicted"/>
<evidence type="ECO:0000256" key="1">
    <source>
        <dbReference type="SAM" id="Coils"/>
    </source>
</evidence>
<evidence type="ECO:0000313" key="3">
    <source>
        <dbReference type="EMBL" id="MBA2227420.1"/>
    </source>
</evidence>
<gene>
    <name evidence="3" type="ORF">H0921_14775</name>
</gene>
<dbReference type="AlphaFoldDB" id="A0A7V8VG49"/>
<dbReference type="RefSeq" id="WP_194539284.1">
    <property type="nucleotide sequence ID" value="NZ_JACEFB010000014.1"/>
</dbReference>
<feature type="coiled-coil region" evidence="1">
    <location>
        <begin position="49"/>
        <end position="90"/>
    </location>
</feature>
<comment type="caution">
    <text evidence="3">The sequence shown here is derived from an EMBL/GenBank/DDBJ whole genome shotgun (WGS) entry which is preliminary data.</text>
</comment>
<dbReference type="Proteomes" id="UP000542342">
    <property type="component" value="Unassembled WGS sequence"/>
</dbReference>
<feature type="coiled-coil region" evidence="1">
    <location>
        <begin position="163"/>
        <end position="223"/>
    </location>
</feature>
<name>A0A7V8VG49_9BACT</name>
<organism evidence="3 4">
    <name type="scientific">Thermogemmata fonticola</name>
    <dbReference type="NCBI Taxonomy" id="2755323"/>
    <lineage>
        <taxon>Bacteria</taxon>
        <taxon>Pseudomonadati</taxon>
        <taxon>Planctomycetota</taxon>
        <taxon>Planctomycetia</taxon>
        <taxon>Gemmatales</taxon>
        <taxon>Gemmataceae</taxon>
        <taxon>Thermogemmata</taxon>
    </lineage>
</organism>
<sequence length="258" mass="29076">MLKKLLIVGVVSFLAVAALQGTRLGSFLMSEAQSLRERAEAAIPPEREIARLRHEVRKLDKDILEVVNQLAKENVQTSQLESRVKELRASQGRAKELLEARAEAIKKAQEFVIFDNRKLTVAEAKAMLEEGVRRYALQQKTLESMEQALATRLRIRDTLAKQLEVMKGQKAELTATIDALEAELQVLKLQQMESKYQTDDTRLARIKEGIRELQAQIQVEREKLRLLPAALESSPVPAADKSVDDIMAPLRGQQQTTD</sequence>
<dbReference type="EMBL" id="JACEFB010000014">
    <property type="protein sequence ID" value="MBA2227420.1"/>
    <property type="molecule type" value="Genomic_DNA"/>
</dbReference>
<evidence type="ECO:0000313" key="4">
    <source>
        <dbReference type="Proteomes" id="UP000542342"/>
    </source>
</evidence>
<evidence type="ECO:0000256" key="2">
    <source>
        <dbReference type="SAM" id="MobiDB-lite"/>
    </source>
</evidence>
<protein>
    <submittedName>
        <fullName evidence="3">Uncharacterized protein</fullName>
    </submittedName>
</protein>
<keyword evidence="1" id="KW-0175">Coiled coil</keyword>
<accession>A0A7V8VG49</accession>